<feature type="region of interest" description="Disordered" evidence="1">
    <location>
        <begin position="108"/>
        <end position="138"/>
    </location>
</feature>
<sequence>MESRVRGGLKSGSPWRRGLWVGTRTLFLRKTGGLGGSRYTVSAVTRLPLKPGTAGYATRGIGSEPDRRGSCWSSGHPPRGMRTGDRFRGHQAGKGLCLQVPRCVTLPHHHNRPQQPPFSPQCAPLALDPGPPQPFLPL</sequence>
<feature type="region of interest" description="Disordered" evidence="1">
    <location>
        <begin position="50"/>
        <end position="85"/>
    </location>
</feature>
<gene>
    <name evidence="2" type="ORF">HJG60_009705</name>
</gene>
<organism evidence="2 3">
    <name type="scientific">Phyllostomus discolor</name>
    <name type="common">pale spear-nosed bat</name>
    <dbReference type="NCBI Taxonomy" id="89673"/>
    <lineage>
        <taxon>Eukaryota</taxon>
        <taxon>Metazoa</taxon>
        <taxon>Chordata</taxon>
        <taxon>Craniata</taxon>
        <taxon>Vertebrata</taxon>
        <taxon>Euteleostomi</taxon>
        <taxon>Mammalia</taxon>
        <taxon>Eutheria</taxon>
        <taxon>Laurasiatheria</taxon>
        <taxon>Chiroptera</taxon>
        <taxon>Yangochiroptera</taxon>
        <taxon>Phyllostomidae</taxon>
        <taxon>Phyllostominae</taxon>
        <taxon>Phyllostomus</taxon>
    </lineage>
</organism>
<accession>A0A834BCE5</accession>
<name>A0A834BCE5_9CHIR</name>
<comment type="caution">
    <text evidence="2">The sequence shown here is derived from an EMBL/GenBank/DDBJ whole genome shotgun (WGS) entry which is preliminary data.</text>
</comment>
<evidence type="ECO:0000313" key="2">
    <source>
        <dbReference type="EMBL" id="KAF6125180.1"/>
    </source>
</evidence>
<feature type="compositionally biased region" description="Pro residues" evidence="1">
    <location>
        <begin position="129"/>
        <end position="138"/>
    </location>
</feature>
<proteinExistence type="predicted"/>
<dbReference type="AlphaFoldDB" id="A0A834BCE5"/>
<evidence type="ECO:0000313" key="3">
    <source>
        <dbReference type="Proteomes" id="UP000664940"/>
    </source>
</evidence>
<evidence type="ECO:0000256" key="1">
    <source>
        <dbReference type="SAM" id="MobiDB-lite"/>
    </source>
</evidence>
<dbReference type="EMBL" id="JABVXQ010000002">
    <property type="protein sequence ID" value="KAF6125180.1"/>
    <property type="molecule type" value="Genomic_DNA"/>
</dbReference>
<protein>
    <submittedName>
        <fullName evidence="2">Uncharacterized protein</fullName>
    </submittedName>
</protein>
<reference evidence="2 3" key="1">
    <citation type="journal article" date="2020" name="Nature">
        <title>Six reference-quality genomes reveal evolution of bat adaptations.</title>
        <authorList>
            <person name="Jebb D."/>
            <person name="Huang Z."/>
            <person name="Pippel M."/>
            <person name="Hughes G.M."/>
            <person name="Lavrichenko K."/>
            <person name="Devanna P."/>
            <person name="Winkler S."/>
            <person name="Jermiin L.S."/>
            <person name="Skirmuntt E.C."/>
            <person name="Katzourakis A."/>
            <person name="Burkitt-Gray L."/>
            <person name="Ray D.A."/>
            <person name="Sullivan K.A.M."/>
            <person name="Roscito J.G."/>
            <person name="Kirilenko B.M."/>
            <person name="Davalos L.M."/>
            <person name="Corthals A.P."/>
            <person name="Power M.L."/>
            <person name="Jones G."/>
            <person name="Ransome R.D."/>
            <person name="Dechmann D.K.N."/>
            <person name="Locatelli A.G."/>
            <person name="Puechmaille S.J."/>
            <person name="Fedrigo O."/>
            <person name="Jarvis E.D."/>
            <person name="Hiller M."/>
            <person name="Vernes S.C."/>
            <person name="Myers E.W."/>
            <person name="Teeling E.C."/>
        </authorList>
    </citation>
    <scope>NUCLEOTIDE SEQUENCE [LARGE SCALE GENOMIC DNA]</scope>
    <source>
        <strain evidence="2">Bat1K_MPI-CBG_1</strain>
    </source>
</reference>
<dbReference type="Proteomes" id="UP000664940">
    <property type="component" value="Unassembled WGS sequence"/>
</dbReference>